<dbReference type="SUPFAM" id="SSF56801">
    <property type="entry name" value="Acetyl-CoA synthetase-like"/>
    <property type="match status" value="1"/>
</dbReference>
<feature type="domain" description="AMP-dependent synthetase/ligase" evidence="3">
    <location>
        <begin position="69"/>
        <end position="483"/>
    </location>
</feature>
<dbReference type="Pfam" id="PF23562">
    <property type="entry name" value="AMP-binding_C_3"/>
    <property type="match status" value="1"/>
</dbReference>
<proteinExistence type="predicted"/>
<evidence type="ECO:0000259" key="3">
    <source>
        <dbReference type="Pfam" id="PF00501"/>
    </source>
</evidence>
<dbReference type="InterPro" id="IPR042099">
    <property type="entry name" value="ANL_N_sf"/>
</dbReference>
<gene>
    <name evidence="4" type="ORF">TrST_g311</name>
</gene>
<accession>A0A9W6ZFX9</accession>
<name>A0A9W6ZFX9_9STRA</name>
<dbReference type="EMBL" id="BRXY01000004">
    <property type="protein sequence ID" value="GMH51526.1"/>
    <property type="molecule type" value="Genomic_DNA"/>
</dbReference>
<sequence>MLRITKAATRTGRGALRLTRSAEGGRMPYSRHLSGLAAPGAVVETGEHMVDGLLEFDTIHDVQARACAQWGGRDLFGTYDNGEFGWMTYAEFDEKVKLARGVLTDLGIKQGDTVGVISNNRWEWAAVAAAAYSLSAVMVPMYEAQLPSDWSYILNDAGCKTLMCANQDIYDRASAECTKSVPSVSSILCFDAPAGEPHSFKTAMEATEGGGAGIVAPGAADLANLIYTSGTTGKPKGVELTHANQISNIYGTRQIVENPLDFMRHDDRSLSFLPWAHSYGQTCELWSLMAHGAGMGICRGVPDILEDLQLVKPSLLFSVPTLYKRVYDGVHNMINETNPIRRSLMKNALALGEAKVAAENAGGSLGGFSAMKHNALDGLVLSKIRDRFGGNLRVGFVAGAACPPEIIGFMDNIGIPVCEGYGLTETSPVVAINSPEARKIGSVGRAIGGVEVLAVDPGDNQPLPTGSEGEICVIGPNIMKGYHNKPDATDEVISVLPDGRRMFHTGDLGTVGTDNFVKITGRLKEQYKLENGKYVVPTPVEEAIGMSRFIMQIVLCGANRPYNVCLIVPDVDALKNELKLDGDITVADLQSNPDVLKLMEAEIQSNSKSLKKFEVPQKFHFVNPFTVENQMLTPKMSVRRHVAITTYCDEIGAMYGDSVVTDEERASA</sequence>
<dbReference type="GO" id="GO:0004467">
    <property type="term" value="F:long-chain fatty acid-CoA ligase activity"/>
    <property type="evidence" value="ECO:0007669"/>
    <property type="project" value="TreeGrafter"/>
</dbReference>
<evidence type="ECO:0000256" key="2">
    <source>
        <dbReference type="ARBA" id="ARBA00022840"/>
    </source>
</evidence>
<dbReference type="Gene3D" id="3.40.50.12780">
    <property type="entry name" value="N-terminal domain of ligase-like"/>
    <property type="match status" value="1"/>
</dbReference>
<dbReference type="PANTHER" id="PTHR43272">
    <property type="entry name" value="LONG-CHAIN-FATTY-ACID--COA LIGASE"/>
    <property type="match status" value="1"/>
</dbReference>
<dbReference type="GO" id="GO:0016020">
    <property type="term" value="C:membrane"/>
    <property type="evidence" value="ECO:0007669"/>
    <property type="project" value="TreeGrafter"/>
</dbReference>
<keyword evidence="1" id="KW-0547">Nucleotide-binding</keyword>
<keyword evidence="5" id="KW-1185">Reference proteome</keyword>
<dbReference type="AlphaFoldDB" id="A0A9W6ZFX9"/>
<dbReference type="PROSITE" id="PS00455">
    <property type="entry name" value="AMP_BINDING"/>
    <property type="match status" value="1"/>
</dbReference>
<evidence type="ECO:0000256" key="1">
    <source>
        <dbReference type="ARBA" id="ARBA00022741"/>
    </source>
</evidence>
<dbReference type="OrthoDB" id="1700726at2759"/>
<dbReference type="Pfam" id="PF00501">
    <property type="entry name" value="AMP-binding"/>
    <property type="match status" value="1"/>
</dbReference>
<protein>
    <recommendedName>
        <fullName evidence="3">AMP-dependent synthetase/ligase domain-containing protein</fullName>
    </recommendedName>
</protein>
<dbReference type="InterPro" id="IPR000873">
    <property type="entry name" value="AMP-dep_synth/lig_dom"/>
</dbReference>
<reference evidence="5" key="1">
    <citation type="journal article" date="2023" name="Commun. Biol.">
        <title>Genome analysis of Parmales, the sister group of diatoms, reveals the evolutionary specialization of diatoms from phago-mixotrophs to photoautotrophs.</title>
        <authorList>
            <person name="Ban H."/>
            <person name="Sato S."/>
            <person name="Yoshikawa S."/>
            <person name="Yamada K."/>
            <person name="Nakamura Y."/>
            <person name="Ichinomiya M."/>
            <person name="Sato N."/>
            <person name="Blanc-Mathieu R."/>
            <person name="Endo H."/>
            <person name="Kuwata A."/>
            <person name="Ogata H."/>
        </authorList>
    </citation>
    <scope>NUCLEOTIDE SEQUENCE [LARGE SCALE GENOMIC DNA]</scope>
    <source>
        <strain evidence="5">NIES 3701</strain>
    </source>
</reference>
<evidence type="ECO:0000313" key="4">
    <source>
        <dbReference type="EMBL" id="GMH51526.1"/>
    </source>
</evidence>
<dbReference type="InterPro" id="IPR020845">
    <property type="entry name" value="AMP-binding_CS"/>
</dbReference>
<dbReference type="Proteomes" id="UP001165085">
    <property type="component" value="Unassembled WGS sequence"/>
</dbReference>
<dbReference type="GO" id="GO:0005524">
    <property type="term" value="F:ATP binding"/>
    <property type="evidence" value="ECO:0007669"/>
    <property type="project" value="UniProtKB-KW"/>
</dbReference>
<comment type="caution">
    <text evidence="4">The sequence shown here is derived from an EMBL/GenBank/DDBJ whole genome shotgun (WGS) entry which is preliminary data.</text>
</comment>
<dbReference type="PANTHER" id="PTHR43272:SF33">
    <property type="entry name" value="AMP-BINDING DOMAIN-CONTAINING PROTEIN-RELATED"/>
    <property type="match status" value="1"/>
</dbReference>
<keyword evidence="2" id="KW-0067">ATP-binding</keyword>
<evidence type="ECO:0000313" key="5">
    <source>
        <dbReference type="Proteomes" id="UP001165085"/>
    </source>
</evidence>
<organism evidence="4 5">
    <name type="scientific">Triparma strigata</name>
    <dbReference type="NCBI Taxonomy" id="1606541"/>
    <lineage>
        <taxon>Eukaryota</taxon>
        <taxon>Sar</taxon>
        <taxon>Stramenopiles</taxon>
        <taxon>Ochrophyta</taxon>
        <taxon>Bolidophyceae</taxon>
        <taxon>Parmales</taxon>
        <taxon>Triparmaceae</taxon>
        <taxon>Triparma</taxon>
    </lineage>
</organism>